<proteinExistence type="inferred from homology"/>
<evidence type="ECO:0000313" key="12">
    <source>
        <dbReference type="Proteomes" id="UP000183894"/>
    </source>
</evidence>
<evidence type="ECO:0000259" key="9">
    <source>
        <dbReference type="Pfam" id="PF02879"/>
    </source>
</evidence>
<dbReference type="SUPFAM" id="SSF53738">
    <property type="entry name" value="Phosphoglucomutase, first 3 domains"/>
    <property type="match status" value="3"/>
</dbReference>
<evidence type="ECO:0000259" key="8">
    <source>
        <dbReference type="Pfam" id="PF02878"/>
    </source>
</evidence>
<dbReference type="InterPro" id="IPR005841">
    <property type="entry name" value="Alpha-D-phosphohexomutase_SF"/>
</dbReference>
<evidence type="ECO:0000256" key="1">
    <source>
        <dbReference type="ARBA" id="ARBA00001946"/>
    </source>
</evidence>
<dbReference type="InterPro" id="IPR024086">
    <property type="entry name" value="GlmM_arc-type"/>
</dbReference>
<dbReference type="PANTHER" id="PTHR43771:SF1">
    <property type="entry name" value="PHOSPHOMANNOMUTASE"/>
    <property type="match status" value="1"/>
</dbReference>
<dbReference type="InterPro" id="IPR036900">
    <property type="entry name" value="A-D-PHexomutase_C_sf"/>
</dbReference>
<dbReference type="Pfam" id="PF02879">
    <property type="entry name" value="PGM_PMM_II"/>
    <property type="match status" value="1"/>
</dbReference>
<dbReference type="GO" id="GO:0046872">
    <property type="term" value="F:metal ion binding"/>
    <property type="evidence" value="ECO:0007669"/>
    <property type="project" value="UniProtKB-KW"/>
</dbReference>
<dbReference type="InterPro" id="IPR005846">
    <property type="entry name" value="A-D-PHexomutase_a/b/a-III"/>
</dbReference>
<evidence type="ECO:0000259" key="10">
    <source>
        <dbReference type="Pfam" id="PF02880"/>
    </source>
</evidence>
<dbReference type="Gene3D" id="3.30.310.50">
    <property type="entry name" value="Alpha-D-phosphohexomutase, C-terminal domain"/>
    <property type="match status" value="1"/>
</dbReference>
<evidence type="ECO:0000256" key="4">
    <source>
        <dbReference type="ARBA" id="ARBA00022723"/>
    </source>
</evidence>
<dbReference type="Pfam" id="PF00408">
    <property type="entry name" value="PGM_PMM_IV"/>
    <property type="match status" value="1"/>
</dbReference>
<evidence type="ECO:0000256" key="6">
    <source>
        <dbReference type="ARBA" id="ARBA00023235"/>
    </source>
</evidence>
<dbReference type="NCBIfam" id="TIGR03990">
    <property type="entry name" value="Arch_GlmM"/>
    <property type="match status" value="1"/>
</dbReference>
<dbReference type="Gene3D" id="3.40.120.10">
    <property type="entry name" value="Alpha-D-Glucose-1,6-Bisphosphate, subunit A, domain 3"/>
    <property type="match status" value="3"/>
</dbReference>
<comment type="cofactor">
    <cofactor evidence="1">
        <name>Mg(2+)</name>
        <dbReference type="ChEBI" id="CHEBI:18420"/>
    </cofactor>
</comment>
<evidence type="ECO:0000256" key="3">
    <source>
        <dbReference type="ARBA" id="ARBA00022553"/>
    </source>
</evidence>
<feature type="domain" description="Alpha-D-phosphohexomutase alpha/beta/alpha" evidence="10">
    <location>
        <begin position="246"/>
        <end position="351"/>
    </location>
</feature>
<dbReference type="Pfam" id="PF02878">
    <property type="entry name" value="PGM_PMM_I"/>
    <property type="match status" value="1"/>
</dbReference>
<evidence type="ECO:0000256" key="2">
    <source>
        <dbReference type="ARBA" id="ARBA00010231"/>
    </source>
</evidence>
<keyword evidence="5" id="KW-0460">Magnesium</keyword>
<keyword evidence="3" id="KW-0597">Phosphoprotein</keyword>
<feature type="domain" description="Alpha-D-phosphohexomutase alpha/beta/alpha" evidence="9">
    <location>
        <begin position="150"/>
        <end position="242"/>
    </location>
</feature>
<name>A0A1H7V2B1_HALLR</name>
<dbReference type="RefSeq" id="WP_074796790.1">
    <property type="nucleotide sequence ID" value="NZ_FOAD01000016.1"/>
</dbReference>
<organism evidence="11 12">
    <name type="scientific">Haloferax larsenii</name>
    <dbReference type="NCBI Taxonomy" id="302484"/>
    <lineage>
        <taxon>Archaea</taxon>
        <taxon>Methanobacteriati</taxon>
        <taxon>Methanobacteriota</taxon>
        <taxon>Stenosarchaea group</taxon>
        <taxon>Halobacteria</taxon>
        <taxon>Halobacteriales</taxon>
        <taxon>Haloferacaceae</taxon>
        <taxon>Haloferax</taxon>
    </lineage>
</organism>
<evidence type="ECO:0000313" key="11">
    <source>
        <dbReference type="EMBL" id="SEM03048.1"/>
    </source>
</evidence>
<dbReference type="InterPro" id="IPR005844">
    <property type="entry name" value="A-D-PHexomutase_a/b/a-I"/>
</dbReference>
<keyword evidence="6" id="KW-0413">Isomerase</keyword>
<dbReference type="Proteomes" id="UP000183894">
    <property type="component" value="Unassembled WGS sequence"/>
</dbReference>
<dbReference type="InterPro" id="IPR016055">
    <property type="entry name" value="A-D-PHexomutase_a/b/a-I/II/III"/>
</dbReference>
<feature type="domain" description="Alpha-D-phosphohexomutase alpha/beta/alpha" evidence="8">
    <location>
        <begin position="2"/>
        <end position="127"/>
    </location>
</feature>
<dbReference type="Pfam" id="PF02880">
    <property type="entry name" value="PGM_PMM_III"/>
    <property type="match status" value="1"/>
</dbReference>
<dbReference type="PRINTS" id="PR00509">
    <property type="entry name" value="PGMPMM"/>
</dbReference>
<dbReference type="EMBL" id="FOAD01000016">
    <property type="protein sequence ID" value="SEM03048.1"/>
    <property type="molecule type" value="Genomic_DNA"/>
</dbReference>
<dbReference type="GO" id="GO:0005975">
    <property type="term" value="P:carbohydrate metabolic process"/>
    <property type="evidence" value="ECO:0007669"/>
    <property type="project" value="InterPro"/>
</dbReference>
<protein>
    <submittedName>
        <fullName evidence="11">Phosphoglucosamine mutase</fullName>
    </submittedName>
</protein>
<gene>
    <name evidence="11" type="ORF">SAMN04488691_1165</name>
</gene>
<keyword evidence="4" id="KW-0479">Metal-binding</keyword>
<dbReference type="CDD" id="cd03087">
    <property type="entry name" value="PGM_like1"/>
    <property type="match status" value="1"/>
</dbReference>
<dbReference type="SUPFAM" id="SSF55957">
    <property type="entry name" value="Phosphoglucomutase, C-terminal domain"/>
    <property type="match status" value="1"/>
</dbReference>
<dbReference type="GO" id="GO:0008966">
    <property type="term" value="F:phosphoglucosamine mutase activity"/>
    <property type="evidence" value="ECO:0007669"/>
    <property type="project" value="InterPro"/>
</dbReference>
<evidence type="ECO:0000256" key="5">
    <source>
        <dbReference type="ARBA" id="ARBA00022842"/>
    </source>
</evidence>
<comment type="similarity">
    <text evidence="2">Belongs to the phosphohexose mutase family.</text>
</comment>
<dbReference type="AlphaFoldDB" id="A0A1H7V2B1"/>
<evidence type="ECO:0000259" key="7">
    <source>
        <dbReference type="Pfam" id="PF00408"/>
    </source>
</evidence>
<reference evidence="11 12" key="1">
    <citation type="submission" date="2016-10" db="EMBL/GenBank/DDBJ databases">
        <authorList>
            <person name="de Groot N.N."/>
        </authorList>
    </citation>
    <scope>NUCLEOTIDE SEQUENCE [LARGE SCALE GENOMIC DNA]</scope>
    <source>
        <strain evidence="11 12">CDM_5</strain>
    </source>
</reference>
<dbReference type="InterPro" id="IPR005845">
    <property type="entry name" value="A-D-PHexomutase_a/b/a-II"/>
</dbReference>
<dbReference type="OrthoDB" id="10363at2157"/>
<feature type="domain" description="Alpha-D-phosphohexomutase C-terminal" evidence="7">
    <location>
        <begin position="378"/>
        <end position="427"/>
    </location>
</feature>
<sequence>MFGTSGVRGTVGEDVTAELAVAIGRALGSEGYDRVVVGRDARESGVVFEHALAAGLLECGADVIRVGTHPTPTVARAAEWFDADASAVVTASHNPPTDNGVKLWTKSGRAFGTERRTAIERRVRESDYELAAWDGVGSERHRDVGDRHRQALRESIELEDSLSVLVDIGNGTGRLTADVLADLGCSVTTFNGQRDGRFPSRPSEPTAETCHDLQTHVALTGTDLGIAHDGDADRMMAVDEYGTFVDGDTLLALFGREAATEGDRIAVPVNTSLAVDDALATVGADVVRTRVGDVFVAEKCAEPDVVFGGEPSGAWVWSDETPCPDGPLAACKLAELVSKRGSLATLVSEVDTYPLRRESIETDDKAGVLERVETVVRERYDDIDDRDGVRVATDSGWFLVRASGTQPLVRVTAEARTESDADDLFDEAGGVVEQATQSLSV</sequence>
<dbReference type="InterPro" id="IPR005843">
    <property type="entry name" value="A-D-PHexomutase_C"/>
</dbReference>
<dbReference type="PANTHER" id="PTHR43771">
    <property type="entry name" value="PHOSPHOMANNOMUTASE"/>
    <property type="match status" value="1"/>
</dbReference>
<accession>A0A1H7V2B1</accession>